<accession>A0A8J3GPV1</accession>
<dbReference type="HAMAP" id="MF_00161">
    <property type="entry name" value="LspA"/>
    <property type="match status" value="1"/>
</dbReference>
<protein>
    <recommendedName>
        <fullName evidence="9">Lipoprotein signal peptidase</fullName>
        <ecNumber evidence="9">3.4.23.36</ecNumber>
    </recommendedName>
    <alternativeName>
        <fullName evidence="9">Prolipoprotein signal peptidase</fullName>
    </alternativeName>
    <alternativeName>
        <fullName evidence="9">Signal peptidase II</fullName>
        <shortName evidence="9">SPase II</shortName>
    </alternativeName>
</protein>
<name>A0A8J3GPV1_9MICO</name>
<reference evidence="11" key="1">
    <citation type="journal article" date="2014" name="Int. J. Syst. Evol. Microbiol.">
        <title>Complete genome sequence of Corynebacterium casei LMG S-19264T (=DSM 44701T), isolated from a smear-ripened cheese.</title>
        <authorList>
            <consortium name="US DOE Joint Genome Institute (JGI-PGF)"/>
            <person name="Walter F."/>
            <person name="Albersmeier A."/>
            <person name="Kalinowski J."/>
            <person name="Ruckert C."/>
        </authorList>
    </citation>
    <scope>NUCLEOTIDE SEQUENCE</scope>
    <source>
        <strain evidence="11">CGMCC 1.16548</strain>
    </source>
</reference>
<comment type="function">
    <text evidence="9">This protein specifically catalyzes the removal of signal peptides from prolipoproteins.</text>
</comment>
<feature type="transmembrane region" description="Helical" evidence="9">
    <location>
        <begin position="128"/>
        <end position="149"/>
    </location>
</feature>
<keyword evidence="6 9" id="KW-0378">Hydrolase</keyword>
<comment type="similarity">
    <text evidence="1 9 10">Belongs to the peptidase A8 family.</text>
</comment>
<dbReference type="AlphaFoldDB" id="A0A8J3GPV1"/>
<evidence type="ECO:0000256" key="1">
    <source>
        <dbReference type="ARBA" id="ARBA00006139"/>
    </source>
</evidence>
<feature type="active site" evidence="9">
    <location>
        <position position="136"/>
    </location>
</feature>
<evidence type="ECO:0000256" key="3">
    <source>
        <dbReference type="ARBA" id="ARBA00022670"/>
    </source>
</evidence>
<sequence length="166" mass="17222">MLAAAVVLVFVAGLAADQLSKSVGATELADGAAIPLLPTVSLRLAFNPGVAFGLGADLGPVVAVLILVILLALSFWICRNLVRGTARPRILVLVAVAAGGSGNMYDRITRADGTPMSGSVVDFIAVDWFAVFNVGDILAVVGILAWVATGLMMRRELPKGDSEHVR</sequence>
<dbReference type="PANTHER" id="PTHR33695">
    <property type="entry name" value="LIPOPROTEIN SIGNAL PEPTIDASE"/>
    <property type="match status" value="1"/>
</dbReference>
<dbReference type="GO" id="GO:0004190">
    <property type="term" value="F:aspartic-type endopeptidase activity"/>
    <property type="evidence" value="ECO:0007669"/>
    <property type="project" value="UniProtKB-UniRule"/>
</dbReference>
<dbReference type="GO" id="GO:0006508">
    <property type="term" value="P:proteolysis"/>
    <property type="evidence" value="ECO:0007669"/>
    <property type="project" value="UniProtKB-KW"/>
</dbReference>
<keyword evidence="5 9" id="KW-0064">Aspartyl protease</keyword>
<feature type="active site" evidence="9">
    <location>
        <position position="122"/>
    </location>
</feature>
<keyword evidence="12" id="KW-1185">Reference proteome</keyword>
<keyword evidence="8 9" id="KW-0472">Membrane</keyword>
<feature type="transmembrane region" description="Helical" evidence="9">
    <location>
        <begin position="49"/>
        <end position="78"/>
    </location>
</feature>
<dbReference type="EMBL" id="BNAI01000002">
    <property type="protein sequence ID" value="GHF12642.1"/>
    <property type="molecule type" value="Genomic_DNA"/>
</dbReference>
<evidence type="ECO:0000256" key="4">
    <source>
        <dbReference type="ARBA" id="ARBA00022692"/>
    </source>
</evidence>
<comment type="caution">
    <text evidence="9">Lacks conserved residue(s) required for the propagation of feature annotation.</text>
</comment>
<evidence type="ECO:0000256" key="10">
    <source>
        <dbReference type="RuleBase" id="RU004181"/>
    </source>
</evidence>
<organism evidence="11 12">
    <name type="scientific">Pseudolysinimonas yzui</name>
    <dbReference type="NCBI Taxonomy" id="2708254"/>
    <lineage>
        <taxon>Bacteria</taxon>
        <taxon>Bacillati</taxon>
        <taxon>Actinomycetota</taxon>
        <taxon>Actinomycetes</taxon>
        <taxon>Micrococcales</taxon>
        <taxon>Microbacteriaceae</taxon>
        <taxon>Pseudolysinimonas</taxon>
    </lineage>
</organism>
<keyword evidence="4 9" id="KW-0812">Transmembrane</keyword>
<dbReference type="InterPro" id="IPR001872">
    <property type="entry name" value="Peptidase_A8"/>
</dbReference>
<evidence type="ECO:0000256" key="2">
    <source>
        <dbReference type="ARBA" id="ARBA00022475"/>
    </source>
</evidence>
<comment type="subcellular location">
    <subcellularLocation>
        <location evidence="9">Cell membrane</location>
        <topology evidence="9">Multi-pass membrane protein</topology>
    </subcellularLocation>
</comment>
<comment type="catalytic activity">
    <reaction evidence="9">
        <text>Release of signal peptides from bacterial membrane prolipoproteins. Hydrolyzes -Xaa-Yaa-Zaa-|-(S,diacylglyceryl)Cys-, in which Xaa is hydrophobic (preferably Leu), and Yaa (Ala or Ser) and Zaa (Gly or Ala) have small, neutral side chains.</text>
        <dbReference type="EC" id="3.4.23.36"/>
    </reaction>
</comment>
<dbReference type="GO" id="GO:0005886">
    <property type="term" value="C:plasma membrane"/>
    <property type="evidence" value="ECO:0007669"/>
    <property type="project" value="UniProtKB-SubCell"/>
</dbReference>
<reference evidence="11" key="2">
    <citation type="submission" date="2020-09" db="EMBL/GenBank/DDBJ databases">
        <authorList>
            <person name="Sun Q."/>
            <person name="Zhou Y."/>
        </authorList>
    </citation>
    <scope>NUCLEOTIDE SEQUENCE</scope>
    <source>
        <strain evidence="11">CGMCC 1.16548</strain>
    </source>
</reference>
<keyword evidence="7 9" id="KW-1133">Transmembrane helix</keyword>
<dbReference type="Proteomes" id="UP000617531">
    <property type="component" value="Unassembled WGS sequence"/>
</dbReference>
<dbReference type="PANTHER" id="PTHR33695:SF1">
    <property type="entry name" value="LIPOPROTEIN SIGNAL PEPTIDASE"/>
    <property type="match status" value="1"/>
</dbReference>
<evidence type="ECO:0000256" key="6">
    <source>
        <dbReference type="ARBA" id="ARBA00022801"/>
    </source>
</evidence>
<evidence type="ECO:0000256" key="8">
    <source>
        <dbReference type="ARBA" id="ARBA00023136"/>
    </source>
</evidence>
<evidence type="ECO:0000256" key="5">
    <source>
        <dbReference type="ARBA" id="ARBA00022750"/>
    </source>
</evidence>
<dbReference type="EC" id="3.4.23.36" evidence="9"/>
<keyword evidence="3 9" id="KW-0645">Protease</keyword>
<evidence type="ECO:0000313" key="12">
    <source>
        <dbReference type="Proteomes" id="UP000617531"/>
    </source>
</evidence>
<proteinExistence type="inferred from homology"/>
<keyword evidence="11" id="KW-0449">Lipoprotein</keyword>
<evidence type="ECO:0000313" key="11">
    <source>
        <dbReference type="EMBL" id="GHF12642.1"/>
    </source>
</evidence>
<evidence type="ECO:0000256" key="9">
    <source>
        <dbReference type="HAMAP-Rule" id="MF_00161"/>
    </source>
</evidence>
<keyword evidence="2 9" id="KW-1003">Cell membrane</keyword>
<dbReference type="RefSeq" id="WP_191282557.1">
    <property type="nucleotide sequence ID" value="NZ_BNAI01000002.1"/>
</dbReference>
<comment type="pathway">
    <text evidence="9">Protein modification; lipoprotein biosynthesis (signal peptide cleavage).</text>
</comment>
<dbReference type="PRINTS" id="PR00781">
    <property type="entry name" value="LIPOSIGPTASE"/>
</dbReference>
<evidence type="ECO:0000256" key="7">
    <source>
        <dbReference type="ARBA" id="ARBA00022989"/>
    </source>
</evidence>
<dbReference type="UniPathway" id="UPA00665"/>
<feature type="transmembrane region" description="Helical" evidence="9">
    <location>
        <begin position="90"/>
        <end position="108"/>
    </location>
</feature>
<gene>
    <name evidence="9 11" type="primary">lspA</name>
    <name evidence="11" type="ORF">GCM10011600_11780</name>
</gene>
<dbReference type="Pfam" id="PF01252">
    <property type="entry name" value="Peptidase_A8"/>
    <property type="match status" value="1"/>
</dbReference>
<comment type="caution">
    <text evidence="11">The sequence shown here is derived from an EMBL/GenBank/DDBJ whole genome shotgun (WGS) entry which is preliminary data.</text>
</comment>